<dbReference type="RefSeq" id="WP_029161097.1">
    <property type="nucleotide sequence ID" value="NZ_CP009933.1"/>
</dbReference>
<dbReference type="Proteomes" id="UP000033115">
    <property type="component" value="Chromosome"/>
</dbReference>
<reference evidence="1 2" key="1">
    <citation type="journal article" date="2015" name="J. Biotechnol.">
        <title>Complete genome sequence of a malodorant-producing acetogen, Clostridium scatologenes ATCC 25775(T).</title>
        <authorList>
            <person name="Zhu Z."/>
            <person name="Guo T."/>
            <person name="Zheng H."/>
            <person name="Song T."/>
            <person name="Ouyang P."/>
            <person name="Xie J."/>
        </authorList>
    </citation>
    <scope>NUCLEOTIDE SEQUENCE [LARGE SCALE GENOMIC DNA]</scope>
    <source>
        <strain evidence="1 2">ATCC 25775</strain>
    </source>
</reference>
<proteinExistence type="predicted"/>
<dbReference type="SUPFAM" id="SSF101386">
    <property type="entry name" value="all-alpha NTP pyrophosphatases"/>
    <property type="match status" value="1"/>
</dbReference>
<dbReference type="InterPro" id="IPR014871">
    <property type="entry name" value="dUTPase/dCTP_pyrophosphatase"/>
</dbReference>
<dbReference type="AlphaFoldDB" id="A0A0E3M8A5"/>
<dbReference type="EMBL" id="CP009933">
    <property type="protein sequence ID" value="AKA71307.1"/>
    <property type="molecule type" value="Genomic_DNA"/>
</dbReference>
<dbReference type="STRING" id="1548.CSCA_4182"/>
<organism evidence="1 2">
    <name type="scientific">Clostridium scatologenes</name>
    <dbReference type="NCBI Taxonomy" id="1548"/>
    <lineage>
        <taxon>Bacteria</taxon>
        <taxon>Bacillati</taxon>
        <taxon>Bacillota</taxon>
        <taxon>Clostridia</taxon>
        <taxon>Eubacteriales</taxon>
        <taxon>Clostridiaceae</taxon>
        <taxon>Clostridium</taxon>
    </lineage>
</organism>
<keyword evidence="2" id="KW-1185">Reference proteome</keyword>
<gene>
    <name evidence="1" type="ORF">CSCA_4182</name>
</gene>
<evidence type="ECO:0000313" key="1">
    <source>
        <dbReference type="EMBL" id="AKA71307.1"/>
    </source>
</evidence>
<dbReference type="HOGENOM" id="CLU_105318_0_0_9"/>
<dbReference type="PIRSF" id="PIRSF030140">
    <property type="entry name" value="UCP030140"/>
    <property type="match status" value="1"/>
</dbReference>
<accession>A0A0E3M8A5</accession>
<dbReference type="CDD" id="cd11527">
    <property type="entry name" value="NTP-PPase_dUTPase"/>
    <property type="match status" value="1"/>
</dbReference>
<name>A0A0E3M8A5_CLOSL</name>
<dbReference type="InterPro" id="IPR016947">
    <property type="entry name" value="UCP030140"/>
</dbReference>
<sequence>MNLEKLFHLQQNLNERIEKEHDLSQTSLLSKKVLALQVELAELANETKCFKYWSSKSASDRSIILEEFVDCLHFILSLGLEKNFENINKIDVKDSQYDIIAQFLNLYVDINDFFICSSKDNYITLFEDFLALGKSLDFNIEDIENAYLIKNSINHKRQDEGY</sequence>
<protein>
    <submittedName>
        <fullName evidence="1">dUTPase</fullName>
    </submittedName>
</protein>
<dbReference type="KEGG" id="csq:CSCA_4182"/>
<dbReference type="Gene3D" id="1.10.4010.10">
    <property type="entry name" value="Type II deoxyuridine triphosphatase"/>
    <property type="match status" value="1"/>
</dbReference>
<evidence type="ECO:0000313" key="2">
    <source>
        <dbReference type="Proteomes" id="UP000033115"/>
    </source>
</evidence>
<dbReference type="Pfam" id="PF08761">
    <property type="entry name" value="dUTPase_2"/>
    <property type="match status" value="1"/>
</dbReference>